<dbReference type="InterPro" id="IPR005467">
    <property type="entry name" value="His_kinase_dom"/>
</dbReference>
<dbReference type="Proteomes" id="UP001431199">
    <property type="component" value="Unassembled WGS sequence"/>
</dbReference>
<sequence>MKKKINTQFIIVSFIAIILTMSLSVGTFYELFVQEMRNDMKAYTHVLRSAGVFNASNEEKLNLKNEDLRITIIDADGTVVYDNEANDIEMDNHKDRPEIESALKNGEGSDVRKSSTLNKSTYYYAVLLDDGQVLRIAKEASSVWNIFIKVLPLILGIIILMLFSVGIITHYITKSIVKPVEELANNIDEIKDIKTYKEIQPFIDTIKKQHEDIVKNSHVRQEFTANVSHELKTPLTSISGYSELIENGMATQEDTIRFAGEIHKSSQRLLTLINDIIELSELDSSESKVAMETVNIYDIAKNCVEMLKFNAKDHGVNLKFEGTPCNITANKMMMEELVYNLLSNAIRYNREGGSATVRVNKILDRVNLEVLDTGIGISKENQKRIFERFYRVDKSRSKSTGGTGLGLAIVKHILIKHNAQLELESTEGKGTHITVIFQPSQKKGLINNKIR</sequence>
<dbReference type="Pfam" id="PF02518">
    <property type="entry name" value="HATPase_c"/>
    <property type="match status" value="1"/>
</dbReference>
<evidence type="ECO:0000256" key="3">
    <source>
        <dbReference type="ARBA" id="ARBA00012438"/>
    </source>
</evidence>
<keyword evidence="7" id="KW-0902">Two-component regulatory system</keyword>
<accession>A0ABT2LZV9</accession>
<dbReference type="SMART" id="SM00387">
    <property type="entry name" value="HATPase_c"/>
    <property type="match status" value="1"/>
</dbReference>
<evidence type="ECO:0000256" key="4">
    <source>
        <dbReference type="ARBA" id="ARBA00022553"/>
    </source>
</evidence>
<dbReference type="SUPFAM" id="SSF55874">
    <property type="entry name" value="ATPase domain of HSP90 chaperone/DNA topoisomerase II/histidine kinase"/>
    <property type="match status" value="1"/>
</dbReference>
<keyword evidence="8" id="KW-0472">Membrane</keyword>
<keyword evidence="6" id="KW-0418">Kinase</keyword>
<feature type="transmembrane region" description="Helical" evidence="8">
    <location>
        <begin position="146"/>
        <end position="168"/>
    </location>
</feature>
<dbReference type="InterPro" id="IPR050351">
    <property type="entry name" value="BphY/WalK/GraS-like"/>
</dbReference>
<dbReference type="Pfam" id="PF00512">
    <property type="entry name" value="HisKA"/>
    <property type="match status" value="1"/>
</dbReference>
<feature type="transmembrane region" description="Helical" evidence="8">
    <location>
        <begin position="9"/>
        <end position="29"/>
    </location>
</feature>
<dbReference type="PANTHER" id="PTHR45453:SF1">
    <property type="entry name" value="PHOSPHATE REGULON SENSOR PROTEIN PHOR"/>
    <property type="match status" value="1"/>
</dbReference>
<protein>
    <recommendedName>
        <fullName evidence="3">histidine kinase</fullName>
        <ecNumber evidence="3">2.7.13.3</ecNumber>
    </recommendedName>
</protein>
<dbReference type="EMBL" id="JAODBU010000002">
    <property type="protein sequence ID" value="MCT7397892.1"/>
    <property type="molecule type" value="Genomic_DNA"/>
</dbReference>
<dbReference type="InterPro" id="IPR036097">
    <property type="entry name" value="HisK_dim/P_sf"/>
</dbReference>
<dbReference type="InterPro" id="IPR003594">
    <property type="entry name" value="HATPase_dom"/>
</dbReference>
<evidence type="ECO:0000256" key="6">
    <source>
        <dbReference type="ARBA" id="ARBA00022777"/>
    </source>
</evidence>
<keyword evidence="10" id="KW-0067">ATP-binding</keyword>
<feature type="domain" description="Histidine kinase" evidence="9">
    <location>
        <begin position="226"/>
        <end position="441"/>
    </location>
</feature>
<dbReference type="EC" id="2.7.13.3" evidence="3"/>
<evidence type="ECO:0000256" key="7">
    <source>
        <dbReference type="ARBA" id="ARBA00023012"/>
    </source>
</evidence>
<name>A0ABT2LZV9_9FIRM</name>
<evidence type="ECO:0000256" key="8">
    <source>
        <dbReference type="SAM" id="Phobius"/>
    </source>
</evidence>
<reference evidence="10" key="1">
    <citation type="submission" date="2022-09" db="EMBL/GenBank/DDBJ databases">
        <title>Eubacterium sp. LFL-14 isolated from human feces.</title>
        <authorList>
            <person name="Liu F."/>
        </authorList>
    </citation>
    <scope>NUCLEOTIDE SEQUENCE</scope>
    <source>
        <strain evidence="10">LFL-14</strain>
    </source>
</reference>
<evidence type="ECO:0000313" key="10">
    <source>
        <dbReference type="EMBL" id="MCT7397892.1"/>
    </source>
</evidence>
<dbReference type="PROSITE" id="PS50109">
    <property type="entry name" value="HIS_KIN"/>
    <property type="match status" value="1"/>
</dbReference>
<comment type="caution">
    <text evidence="10">The sequence shown here is derived from an EMBL/GenBank/DDBJ whole genome shotgun (WGS) entry which is preliminary data.</text>
</comment>
<dbReference type="SMART" id="SM00388">
    <property type="entry name" value="HisKA"/>
    <property type="match status" value="1"/>
</dbReference>
<comment type="subcellular location">
    <subcellularLocation>
        <location evidence="2">Membrane</location>
    </subcellularLocation>
</comment>
<dbReference type="InterPro" id="IPR031967">
    <property type="entry name" value="PhoR_single_Cache-like_dom"/>
</dbReference>
<dbReference type="Gene3D" id="3.30.565.10">
    <property type="entry name" value="Histidine kinase-like ATPase, C-terminal domain"/>
    <property type="match status" value="1"/>
</dbReference>
<dbReference type="InterPro" id="IPR004358">
    <property type="entry name" value="Sig_transdc_His_kin-like_C"/>
</dbReference>
<evidence type="ECO:0000256" key="5">
    <source>
        <dbReference type="ARBA" id="ARBA00022679"/>
    </source>
</evidence>
<evidence type="ECO:0000313" key="11">
    <source>
        <dbReference type="Proteomes" id="UP001431199"/>
    </source>
</evidence>
<dbReference type="InterPro" id="IPR003661">
    <property type="entry name" value="HisK_dim/P_dom"/>
</dbReference>
<evidence type="ECO:0000259" key="9">
    <source>
        <dbReference type="PROSITE" id="PS50109"/>
    </source>
</evidence>
<evidence type="ECO:0000256" key="1">
    <source>
        <dbReference type="ARBA" id="ARBA00000085"/>
    </source>
</evidence>
<dbReference type="Gene3D" id="1.10.287.130">
    <property type="match status" value="1"/>
</dbReference>
<keyword evidence="5" id="KW-0808">Transferase</keyword>
<proteinExistence type="predicted"/>
<dbReference type="PANTHER" id="PTHR45453">
    <property type="entry name" value="PHOSPHATE REGULON SENSOR PROTEIN PHOR"/>
    <property type="match status" value="1"/>
</dbReference>
<gene>
    <name evidence="10" type="ORF">N5B56_02160</name>
</gene>
<evidence type="ECO:0000256" key="2">
    <source>
        <dbReference type="ARBA" id="ARBA00004370"/>
    </source>
</evidence>
<keyword evidence="8" id="KW-0812">Transmembrane</keyword>
<dbReference type="Pfam" id="PF16736">
    <property type="entry name" value="sCache_like"/>
    <property type="match status" value="1"/>
</dbReference>
<dbReference type="RefSeq" id="WP_117909812.1">
    <property type="nucleotide sequence ID" value="NZ_JAODBU010000002.1"/>
</dbReference>
<keyword evidence="8" id="KW-1133">Transmembrane helix</keyword>
<keyword evidence="10" id="KW-0547">Nucleotide-binding</keyword>
<keyword evidence="11" id="KW-1185">Reference proteome</keyword>
<dbReference type="InterPro" id="IPR036890">
    <property type="entry name" value="HATPase_C_sf"/>
</dbReference>
<keyword evidence="4" id="KW-0597">Phosphoprotein</keyword>
<dbReference type="PRINTS" id="PR00344">
    <property type="entry name" value="BCTRLSENSOR"/>
</dbReference>
<dbReference type="SUPFAM" id="SSF47384">
    <property type="entry name" value="Homodimeric domain of signal transducing histidine kinase"/>
    <property type="match status" value="1"/>
</dbReference>
<comment type="catalytic activity">
    <reaction evidence="1">
        <text>ATP + protein L-histidine = ADP + protein N-phospho-L-histidine.</text>
        <dbReference type="EC" id="2.7.13.3"/>
    </reaction>
</comment>
<dbReference type="GO" id="GO:0005524">
    <property type="term" value="F:ATP binding"/>
    <property type="evidence" value="ECO:0007669"/>
    <property type="project" value="UniProtKB-KW"/>
</dbReference>
<organism evidence="10 11">
    <name type="scientific">Eubacterium album</name>
    <dbReference type="NCBI Taxonomy" id="2978477"/>
    <lineage>
        <taxon>Bacteria</taxon>
        <taxon>Bacillati</taxon>
        <taxon>Bacillota</taxon>
        <taxon>Clostridia</taxon>
        <taxon>Eubacteriales</taxon>
        <taxon>Eubacteriaceae</taxon>
        <taxon>Eubacterium</taxon>
    </lineage>
</organism>
<dbReference type="CDD" id="cd00082">
    <property type="entry name" value="HisKA"/>
    <property type="match status" value="1"/>
</dbReference>